<dbReference type="Pfam" id="PF23236">
    <property type="entry name" value="WHD_2nd_Lhr"/>
    <property type="match status" value="1"/>
</dbReference>
<keyword evidence="8" id="KW-0413">Isomerase</keyword>
<dbReference type="Pfam" id="PF00271">
    <property type="entry name" value="Helicase_C"/>
    <property type="match status" value="1"/>
</dbReference>
<dbReference type="PROSITE" id="PS51194">
    <property type="entry name" value="HELICASE_CTER"/>
    <property type="match status" value="1"/>
</dbReference>
<keyword evidence="4 12" id="KW-0347">Helicase</keyword>
<keyword evidence="13" id="KW-1185">Reference proteome</keyword>
<keyword evidence="2" id="KW-0227">DNA damage</keyword>
<evidence type="ECO:0000259" key="10">
    <source>
        <dbReference type="PROSITE" id="PS51192"/>
    </source>
</evidence>
<dbReference type="Pfam" id="PF19306">
    <property type="entry name" value="WHD_Lhr"/>
    <property type="match status" value="1"/>
</dbReference>
<dbReference type="GO" id="GO:0005524">
    <property type="term" value="F:ATP binding"/>
    <property type="evidence" value="ECO:0007669"/>
    <property type="project" value="UniProtKB-KW"/>
</dbReference>
<reference evidence="12 13" key="1">
    <citation type="submission" date="2020-02" db="EMBL/GenBank/DDBJ databases">
        <title>Genome sequences of Thiorhodococcus mannitoliphagus and Thiorhodococcus minor, purple sulfur photosynthetic bacteria in the gammaproteobacterial family, Chromatiaceae.</title>
        <authorList>
            <person name="Aviles F.A."/>
            <person name="Meyer T.E."/>
            <person name="Kyndt J.A."/>
        </authorList>
    </citation>
    <scope>NUCLEOTIDE SEQUENCE [LARGE SCALE GENOMIC DNA]</scope>
    <source>
        <strain evidence="12 13">DSM 11518</strain>
    </source>
</reference>
<dbReference type="Pfam" id="PF08494">
    <property type="entry name" value="DEAD_assoc"/>
    <property type="match status" value="1"/>
</dbReference>
<organism evidence="12 13">
    <name type="scientific">Thiorhodococcus minor</name>
    <dbReference type="NCBI Taxonomy" id="57489"/>
    <lineage>
        <taxon>Bacteria</taxon>
        <taxon>Pseudomonadati</taxon>
        <taxon>Pseudomonadota</taxon>
        <taxon>Gammaproteobacteria</taxon>
        <taxon>Chromatiales</taxon>
        <taxon>Chromatiaceae</taxon>
        <taxon>Thiorhodococcus</taxon>
    </lineage>
</organism>
<evidence type="ECO:0000256" key="1">
    <source>
        <dbReference type="ARBA" id="ARBA00022741"/>
    </source>
</evidence>
<keyword evidence="3" id="KW-0378">Hydrolase</keyword>
<dbReference type="PROSITE" id="PS51192">
    <property type="entry name" value="HELICASE_ATP_BIND_1"/>
    <property type="match status" value="1"/>
</dbReference>
<dbReference type="GO" id="GO:0016887">
    <property type="term" value="F:ATP hydrolysis activity"/>
    <property type="evidence" value="ECO:0007669"/>
    <property type="project" value="TreeGrafter"/>
</dbReference>
<proteinExistence type="predicted"/>
<feature type="domain" description="Helicase C-terminal" evidence="11">
    <location>
        <begin position="283"/>
        <end position="440"/>
    </location>
</feature>
<evidence type="ECO:0000313" key="13">
    <source>
        <dbReference type="Proteomes" id="UP000483379"/>
    </source>
</evidence>
<dbReference type="GO" id="GO:0004386">
    <property type="term" value="F:helicase activity"/>
    <property type="evidence" value="ECO:0007669"/>
    <property type="project" value="UniProtKB-KW"/>
</dbReference>
<dbReference type="SMART" id="SM00490">
    <property type="entry name" value="HELICc"/>
    <property type="match status" value="1"/>
</dbReference>
<keyword evidence="5" id="KW-0067">ATP-binding</keyword>
<feature type="domain" description="Helicase ATP-binding" evidence="10">
    <location>
        <begin position="27"/>
        <end position="225"/>
    </location>
</feature>
<dbReference type="InterPro" id="IPR014001">
    <property type="entry name" value="Helicase_ATP-bd"/>
</dbReference>
<evidence type="ECO:0000256" key="3">
    <source>
        <dbReference type="ARBA" id="ARBA00022801"/>
    </source>
</evidence>
<gene>
    <name evidence="12" type="ORF">G3446_08965</name>
</gene>
<evidence type="ECO:0000256" key="9">
    <source>
        <dbReference type="SAM" id="MobiDB-lite"/>
    </source>
</evidence>
<evidence type="ECO:0000256" key="2">
    <source>
        <dbReference type="ARBA" id="ARBA00022763"/>
    </source>
</evidence>
<dbReference type="Gene3D" id="3.40.50.300">
    <property type="entry name" value="P-loop containing nucleotide triphosphate hydrolases"/>
    <property type="match status" value="2"/>
</dbReference>
<comment type="caution">
    <text evidence="12">The sequence shown here is derived from an EMBL/GenBank/DDBJ whole genome shotgun (WGS) entry which is preliminary data.</text>
</comment>
<protein>
    <submittedName>
        <fullName evidence="12">DEAD/DEAH box helicase</fullName>
    </submittedName>
</protein>
<dbReference type="InterPro" id="IPR013701">
    <property type="entry name" value="Lhr-like_DEAD/DEAH_assoc"/>
</dbReference>
<dbReference type="InterPro" id="IPR003593">
    <property type="entry name" value="AAA+_ATPase"/>
</dbReference>
<name>A0A6M0JXZ4_9GAMM</name>
<dbReference type="InterPro" id="IPR055369">
    <property type="entry name" value="WH2_Lhr"/>
</dbReference>
<keyword evidence="6" id="KW-0238">DNA-binding</keyword>
<dbReference type="GO" id="GO:0006281">
    <property type="term" value="P:DNA repair"/>
    <property type="evidence" value="ECO:0007669"/>
    <property type="project" value="UniProtKB-KW"/>
</dbReference>
<dbReference type="PANTHER" id="PTHR47962">
    <property type="entry name" value="ATP-DEPENDENT HELICASE LHR-RELATED-RELATED"/>
    <property type="match status" value="1"/>
</dbReference>
<sequence length="1490" mass="162550">MEGFGAATIQWFRQSFDEPTEAQRRGWPLIASGAHVLITAPTGSGKTLAAFLSAIDRLMRPASGACEPREGSPAGVKVLYISPLKALVYDIERNLRAPLAGIARFHEGLEQAPSMPHVGVRTGDTSSKERSRQLKDPPDILVTTPESLYLLLGSRAAENLKTVSTVIVDEVHALAATKRGVHLALSLERLTALCDREPQRIGLSATIRPLDEAARFLAGRRKVEILDCSAAPSLDLQIKVPVADMERPPAPRESEPSSGSILGELYRRPLDRVSEDRGIWSAIYPSLLKEIQEHRSTIVFVNSRGLCERLCHRLNEMAQGDGGGEEIALAHHGSVSHEQRVQIEDGLKRGAIKAIVATSSLEMGIDMGGVDQVLLVESPGSVARGLQRVGRAGHGVGEISNARIYPKFRGDLLESAVIAGRMLIGELEPTRMPRNVLDVLAQQVAAYCCGADRSVEEVYALITRAGPYLDLSRAALEAVLDMLSGRFPSTDFADIKPLLSWDRAKDVLSPRKAAAMAARLNGGTIPDRGNYAVYVGADGPRIGELDEEMVFETKAGDCILLGSSTWRVEEITRDRVSVSPAPGEPGRLPFWRGEGPGRPLELGHALGAFCRRLSQLRGTKAQDWIMGQAPLDDMAAGNLAAYIAEQRQATGEVPSDRVIVVERFRDELGDWRLCILTPFGSRIHAPWAMAIQWGLERREGFEIQVMYTDDGIVLRIADGDALPELSDLLPPVEELEERVTQQLANSALFASLFRENAARALLMPRRSAKGRRPLWAQRLKAQSLLAAVKRYPSFPIVLETYRQALSDIFDLAGLETILRALSSRSIRLHEVETRSASPFARSLVFAYVAAYIYEQDAPIAERRAQALALDRSLLAELLGQAELRDLIDSEVLDQVEDELQHRTPGRKARDADELQDLLRRLGDLTVEESKRRCDDDPAPWLEVLEEQRRAVSVRMAGEARWIAAEDAGLYRDALGCVPPPGLPDAFLAGGGDSLERLLLRYARTHGPFSTLEAARRFGLRAGQVEPVLRLLELRGDVVQGEIRPFGSTPEWCDQEIMRQIRRRTLAKARDAVAPVDGSALGRFLPAWQGVGEETQGTADALLRALLPLEGLTLSWGLLNQAILPARVAKLRPEALDMLAATGRIVWVGCAAAGPKDGRIAIYRRAAIPQLLEALALTQQRDAIDPDSAQAVMLRYLEERGACFLSELIQALEKAGFEGQDVVTSALWDLVWAGLITNDTFAPLRALGAGPSKRQRGRSAILAGGRWSLVAGLLAPCSDTERALARARMLLERYGVVSREAVQAEGLPGGFGPLYQVLKQMEESGAVRRGYFVEGLSGAQFALAAAVERLRAAREDERPLDGYGQDAVSILAAADPASPFGTLLPWPETAAGQIPKRSVGAYVVLVAGRPLLYIASGGRQVMTFAYLDDDQGADLRLAIVSLNRLFALGRKPLRIRSIDGVSVIESPLRASFLSAGFEADYDLLTRSRNLP</sequence>
<dbReference type="InterPro" id="IPR055367">
    <property type="entry name" value="WH4_Lhr"/>
</dbReference>
<dbReference type="SMART" id="SM00382">
    <property type="entry name" value="AAA"/>
    <property type="match status" value="1"/>
</dbReference>
<accession>A0A6M0JXZ4</accession>
<feature type="compositionally biased region" description="Basic and acidic residues" evidence="9">
    <location>
        <begin position="126"/>
        <end position="137"/>
    </location>
</feature>
<dbReference type="GO" id="GO:0003677">
    <property type="term" value="F:DNA binding"/>
    <property type="evidence" value="ECO:0007669"/>
    <property type="project" value="UniProtKB-KW"/>
</dbReference>
<dbReference type="Proteomes" id="UP000483379">
    <property type="component" value="Unassembled WGS sequence"/>
</dbReference>
<keyword evidence="7" id="KW-0234">DNA repair</keyword>
<dbReference type="Pfam" id="PF00270">
    <property type="entry name" value="DEAD"/>
    <property type="match status" value="1"/>
</dbReference>
<keyword evidence="1" id="KW-0547">Nucleotide-binding</keyword>
<dbReference type="EMBL" id="JAAIJQ010000021">
    <property type="protein sequence ID" value="NEV62019.1"/>
    <property type="molecule type" value="Genomic_DNA"/>
</dbReference>
<dbReference type="RefSeq" id="WP_164452551.1">
    <property type="nucleotide sequence ID" value="NZ_JAAIJQ010000021.1"/>
</dbReference>
<evidence type="ECO:0000259" key="11">
    <source>
        <dbReference type="PROSITE" id="PS51194"/>
    </source>
</evidence>
<dbReference type="Pfam" id="PF23234">
    <property type="entry name" value="WHD_4th_Lhr"/>
    <property type="match status" value="1"/>
</dbReference>
<dbReference type="Pfam" id="PF23235">
    <property type="entry name" value="WHD_3rd_Lhr"/>
    <property type="match status" value="1"/>
</dbReference>
<dbReference type="InterPro" id="IPR011545">
    <property type="entry name" value="DEAD/DEAH_box_helicase_dom"/>
</dbReference>
<evidence type="ECO:0000256" key="5">
    <source>
        <dbReference type="ARBA" id="ARBA00022840"/>
    </source>
</evidence>
<evidence type="ECO:0000256" key="8">
    <source>
        <dbReference type="ARBA" id="ARBA00023235"/>
    </source>
</evidence>
<dbReference type="SMART" id="SM00487">
    <property type="entry name" value="DEXDc"/>
    <property type="match status" value="1"/>
</dbReference>
<evidence type="ECO:0000256" key="4">
    <source>
        <dbReference type="ARBA" id="ARBA00022806"/>
    </source>
</evidence>
<feature type="region of interest" description="Disordered" evidence="9">
    <location>
        <begin position="114"/>
        <end position="137"/>
    </location>
</feature>
<dbReference type="InterPro" id="IPR055368">
    <property type="entry name" value="WH3_Lhr"/>
</dbReference>
<dbReference type="InterPro" id="IPR001650">
    <property type="entry name" value="Helicase_C-like"/>
</dbReference>
<evidence type="ECO:0000313" key="12">
    <source>
        <dbReference type="EMBL" id="NEV62019.1"/>
    </source>
</evidence>
<evidence type="ECO:0000256" key="6">
    <source>
        <dbReference type="ARBA" id="ARBA00023125"/>
    </source>
</evidence>
<dbReference type="SUPFAM" id="SSF52540">
    <property type="entry name" value="P-loop containing nucleoside triphosphate hydrolases"/>
    <property type="match status" value="1"/>
</dbReference>
<dbReference type="CDD" id="cd17922">
    <property type="entry name" value="DEXHc_LHR-like"/>
    <property type="match status" value="1"/>
</dbReference>
<dbReference type="InterPro" id="IPR052511">
    <property type="entry name" value="ATP-dep_Helicase"/>
</dbReference>
<dbReference type="PANTHER" id="PTHR47962:SF5">
    <property type="entry name" value="ATP-DEPENDENT HELICASE LHR-RELATED"/>
    <property type="match status" value="1"/>
</dbReference>
<dbReference type="InterPro" id="IPR027417">
    <property type="entry name" value="P-loop_NTPase"/>
</dbReference>
<evidence type="ECO:0000256" key="7">
    <source>
        <dbReference type="ARBA" id="ARBA00023204"/>
    </source>
</evidence>
<dbReference type="InterPro" id="IPR045628">
    <property type="entry name" value="Lhr_WH_dom"/>
</dbReference>